<feature type="DNA-binding region" description="H-T-H motif" evidence="4">
    <location>
        <begin position="31"/>
        <end position="50"/>
    </location>
</feature>
<dbReference type="Proteomes" id="UP000694257">
    <property type="component" value="Chromosome"/>
</dbReference>
<dbReference type="Pfam" id="PF00440">
    <property type="entry name" value="TetR_N"/>
    <property type="match status" value="1"/>
</dbReference>
<sequence>MKRAQIRENNREALITAAITEIAANGYQSARLGDVADQAGLTTGAIYSIFGSKRALLIAAIHQMVAEYHDTMRPLADPALTLDEVLRGYADAVLDATGDSRAREYFAFELETLATTLRDPQLMAEVDAQVPSGLELLRTLLTDRVIDPPHHRGTTAEQAARLAPAVHALVNGFAHRAVIDPTEVDRADVIAALTALKALLA</sequence>
<organism evidence="6 7">
    <name type="scientific">Nocardia iowensis</name>
    <dbReference type="NCBI Taxonomy" id="204891"/>
    <lineage>
        <taxon>Bacteria</taxon>
        <taxon>Bacillati</taxon>
        <taxon>Actinomycetota</taxon>
        <taxon>Actinomycetes</taxon>
        <taxon>Mycobacteriales</taxon>
        <taxon>Nocardiaceae</taxon>
        <taxon>Nocardia</taxon>
    </lineage>
</organism>
<dbReference type="PROSITE" id="PS50977">
    <property type="entry name" value="HTH_TETR_2"/>
    <property type="match status" value="1"/>
</dbReference>
<reference evidence="6 7" key="1">
    <citation type="submission" date="2021-07" db="EMBL/GenBank/DDBJ databases">
        <title>Whole Genome Sequence of Nocardia Iowensis.</title>
        <authorList>
            <person name="Lamm A."/>
            <person name="Collins-Fairclough A.M."/>
            <person name="Bunk B."/>
            <person name="Sproer C."/>
        </authorList>
    </citation>
    <scope>NUCLEOTIDE SEQUENCE [LARGE SCALE GENOMIC DNA]</scope>
    <source>
        <strain evidence="6 7">NRRL 5646</strain>
    </source>
</reference>
<proteinExistence type="predicted"/>
<keyword evidence="3" id="KW-0804">Transcription</keyword>
<evidence type="ECO:0000256" key="2">
    <source>
        <dbReference type="ARBA" id="ARBA00023125"/>
    </source>
</evidence>
<keyword evidence="2 4" id="KW-0238">DNA-binding</keyword>
<evidence type="ECO:0000256" key="4">
    <source>
        <dbReference type="PROSITE-ProRule" id="PRU00335"/>
    </source>
</evidence>
<dbReference type="EMBL" id="CP078145">
    <property type="protein sequence ID" value="QXN88266.1"/>
    <property type="molecule type" value="Genomic_DNA"/>
</dbReference>
<evidence type="ECO:0000256" key="3">
    <source>
        <dbReference type="ARBA" id="ARBA00023163"/>
    </source>
</evidence>
<dbReference type="PANTHER" id="PTHR47506:SF6">
    <property type="entry name" value="HTH-TYPE TRANSCRIPTIONAL REPRESSOR NEMR"/>
    <property type="match status" value="1"/>
</dbReference>
<feature type="domain" description="HTH tetR-type" evidence="5">
    <location>
        <begin position="8"/>
        <end position="68"/>
    </location>
</feature>
<evidence type="ECO:0000259" key="5">
    <source>
        <dbReference type="PROSITE" id="PS50977"/>
    </source>
</evidence>
<keyword evidence="7" id="KW-1185">Reference proteome</keyword>
<keyword evidence="1" id="KW-0805">Transcription regulation</keyword>
<evidence type="ECO:0000256" key="1">
    <source>
        <dbReference type="ARBA" id="ARBA00023015"/>
    </source>
</evidence>
<name>A0ABX8RG08_NOCIO</name>
<dbReference type="InterPro" id="IPR001647">
    <property type="entry name" value="HTH_TetR"/>
</dbReference>
<evidence type="ECO:0000313" key="6">
    <source>
        <dbReference type="EMBL" id="QXN88266.1"/>
    </source>
</evidence>
<dbReference type="RefSeq" id="WP_218469149.1">
    <property type="nucleotide sequence ID" value="NZ_BAABJN010000008.1"/>
</dbReference>
<evidence type="ECO:0000313" key="7">
    <source>
        <dbReference type="Proteomes" id="UP000694257"/>
    </source>
</evidence>
<accession>A0ABX8RG08</accession>
<gene>
    <name evidence="6" type="ORF">KV110_21930</name>
</gene>
<dbReference type="PANTHER" id="PTHR47506">
    <property type="entry name" value="TRANSCRIPTIONAL REGULATORY PROTEIN"/>
    <property type="match status" value="1"/>
</dbReference>
<protein>
    <submittedName>
        <fullName evidence="6">TetR/AcrR family transcriptional regulator</fullName>
    </submittedName>
</protein>